<name>A0ACC1MSS4_9HYPO</name>
<protein>
    <submittedName>
        <fullName evidence="1">Uncharacterized protein</fullName>
    </submittedName>
</protein>
<sequence length="1703" mass="188146">MLEKCHHISQSEAKKSAAMTLMSTDMENIASDIGAVYLIPIALIEVCLATYFLSFFVGHGCWVILFPLAFSTLFGLFVGKKSGPSLAAWNGKIAYRVAETSKVLAQLRVIKMLGLGPTVTTYLQHLRDVEIKYSKKYRVFTAFLLGSAILTALLPALLIVAVGLFWTSFGGSPLPKGTLPATRIFPCLSIVALSQNPLSDLMRSYANLAQLLACVGRVQAYLILPETTDPRMVGQDTGSSEKMTSEKGYAIRFSNASIAPPDTEEPILRGVTVDIPKGTVTATVGASGAGKSTLLQSIIGEVKLTNGSISVEEDVIGFADQTAWIQNTSIRQNIIGHLPFNRDRYDRVVQACMLNEDFEHLPDGDEYIAGSNGMGLSGGQRHRVAAARAAYCEAKLVVLDDIFSALDRKTAIAVLYQLCGDNGILRQAGATVVISTYLPECLDVADQTLLLDGEGGVTLEHNSQNAELRSKVQELGTMMGVGTFENAESDTKPVATKKDTGKTDLELLLARKRQDMSLYAMFINAIGKRVFSPWILVAMCVPLGESMIGVYMRVWVTNAPAVTLYYIGYVGIAVGGAIASVATHLLLFRVLAPRSAAGLHEKLANTVMRSKISYFAAADSGFLLNRFSQDMSLVSQVLPSSFFHFIYMLLHILIQFGIILAGATYSTAILPFMFIFIWYLQYFYLRTSRQMRHLDLECKTPLYTHFSETAAGLRHIRAFGRTAANFELGMERLNLSQKPYYTMTCIQRWLSFLLDMFSCAIGTTVSSFAIKFNHTTSAAAIGLAFLNLVWFGLALGYFINAWVGLETSVGALSRLREFLTHTPVEPQVPPKELPPNWPDRGTVEFKNVSARYSDETPEALKDVSLSVKPGTKVGITGRTGSGKSSMFLTLLGFLDYSGTIEIDGVDISTIPLDDLRARITTVSQENLDFGGSVRNSLVPFALDKADTDADVKKDDADIQAVLERLNIWEGITKQGGLDEKLDKVGLSHGQLQLFSIARAILRHRKTKGKVVLMDEATSHVDMKSDASAQTFFREAFEGCTILVIAHRLETIEDATMFVDLSHGVATVKGSNPPSFRLWPGIVFVTQHTDFFSGVLAACTRAAISMSALEVPAFLIGVAGLFSSCVDAFGYFKLAQRASRDAEIVLLKLDIEKARLMVWGENVGIFSAINVDRQLLDSRVVELVQRILCQIQSLLTDSDKLRTLYGVQTLDAPLNRAVDYVSAKSIGVFRRSADRFWTRNASKLAAKTQVSTTRKVKWAIYEREKFQALVNDLSHFVDNLFELLNVSREVQDRAIIEDIESILDISQLSIIEDATEDSYRAFSQAAASVRAATEAGTIDRRTVEEHLRDEEETIALNLHTTVQTSNTANLDLIWSEVEQSINYVVLTSNCRKLQTQQPCDVALLGSQVDGTSKYAAFQWDISSRNEEGGNTLWQLVDRLIDIKSKMMEEEDGIIGELLKERDGNLSNAQDAFIQKRLPLINLFIYCSPCVPLIHTSLSICRKVSSPFMKVWLRPDDRLTSSCCSTVDRTLGLRSALEWVREWESTAGTFSSSYLAKFLDTVWLGRRLDLLDYERPYDYTEARSSTTRVLIIGEADHLAELVQKAPGRIPTATDIWRINSFHTVSRTFFGRFIEFRSVSSPAAPQAQQAEIPRVRKPSSPLSSDSKRRKMDISSEAESGSEGSRDENTEDQNFAFKSSDLIQGAR</sequence>
<dbReference type="Proteomes" id="UP001143910">
    <property type="component" value="Unassembled WGS sequence"/>
</dbReference>
<comment type="caution">
    <text evidence="1">The sequence shown here is derived from an EMBL/GenBank/DDBJ whole genome shotgun (WGS) entry which is preliminary data.</text>
</comment>
<accession>A0ACC1MSS4</accession>
<proteinExistence type="predicted"/>
<dbReference type="EMBL" id="JANJQO010001651">
    <property type="protein sequence ID" value="KAJ2969880.1"/>
    <property type="molecule type" value="Genomic_DNA"/>
</dbReference>
<organism evidence="1 2">
    <name type="scientific">Zarea fungicola</name>
    <dbReference type="NCBI Taxonomy" id="93591"/>
    <lineage>
        <taxon>Eukaryota</taxon>
        <taxon>Fungi</taxon>
        <taxon>Dikarya</taxon>
        <taxon>Ascomycota</taxon>
        <taxon>Pezizomycotina</taxon>
        <taxon>Sordariomycetes</taxon>
        <taxon>Hypocreomycetidae</taxon>
        <taxon>Hypocreales</taxon>
        <taxon>Cordycipitaceae</taxon>
        <taxon>Zarea</taxon>
    </lineage>
</organism>
<evidence type="ECO:0000313" key="2">
    <source>
        <dbReference type="Proteomes" id="UP001143910"/>
    </source>
</evidence>
<evidence type="ECO:0000313" key="1">
    <source>
        <dbReference type="EMBL" id="KAJ2969880.1"/>
    </source>
</evidence>
<reference evidence="1" key="1">
    <citation type="submission" date="2022-08" db="EMBL/GenBank/DDBJ databases">
        <title>Genome Sequence of Lecanicillium fungicola.</title>
        <authorList>
            <person name="Buettner E."/>
        </authorList>
    </citation>
    <scope>NUCLEOTIDE SEQUENCE</scope>
    <source>
        <strain evidence="1">Babe33</strain>
    </source>
</reference>
<gene>
    <name evidence="1" type="ORF">NQ176_g8445</name>
</gene>
<keyword evidence="2" id="KW-1185">Reference proteome</keyword>